<feature type="chain" id="PRO_5034383503" evidence="1">
    <location>
        <begin position="23"/>
        <end position="259"/>
    </location>
</feature>
<dbReference type="AlphaFoldDB" id="A0A8D8RHS2"/>
<reference evidence="2" key="1">
    <citation type="submission" date="2021-05" db="EMBL/GenBank/DDBJ databases">
        <authorList>
            <person name="Alioto T."/>
            <person name="Alioto T."/>
            <person name="Gomez Garrido J."/>
        </authorList>
    </citation>
    <scope>NUCLEOTIDE SEQUENCE</scope>
</reference>
<sequence>MGCLTLKLFLLGISIFMLSVHASNNQDCIKALQANLKRDKLSVMELGRMFGERRHWKLSQTKFDDCKGSLHRMRRTIFRSKSVERRRKAIEKRVAEAIARSSLGRATTTPDPRIAIIKERNRILRMAKKGTHYIEEVTEVVNRTRRQVGTVSPEAEQRREVRPKAVHRTRRQVGAVSPEVEQRGEVLERSVPKVVQGSVADNSMEPMQLNMTVRKRRELVIDPMLFLLKTRYQATEKRASINILQSMISFALERKTRFT</sequence>
<proteinExistence type="predicted"/>
<dbReference type="EMBL" id="HBUF01168314">
    <property type="protein sequence ID" value="CAG6651594.1"/>
    <property type="molecule type" value="Transcribed_RNA"/>
</dbReference>
<accession>A0A8D8RHS2</accession>
<organism evidence="2">
    <name type="scientific">Cacopsylla melanoneura</name>
    <dbReference type="NCBI Taxonomy" id="428564"/>
    <lineage>
        <taxon>Eukaryota</taxon>
        <taxon>Metazoa</taxon>
        <taxon>Ecdysozoa</taxon>
        <taxon>Arthropoda</taxon>
        <taxon>Hexapoda</taxon>
        <taxon>Insecta</taxon>
        <taxon>Pterygota</taxon>
        <taxon>Neoptera</taxon>
        <taxon>Paraneoptera</taxon>
        <taxon>Hemiptera</taxon>
        <taxon>Sternorrhyncha</taxon>
        <taxon>Psylloidea</taxon>
        <taxon>Psyllidae</taxon>
        <taxon>Psyllinae</taxon>
        <taxon>Cacopsylla</taxon>
    </lineage>
</organism>
<name>A0A8D8RHS2_9HEMI</name>
<evidence type="ECO:0000313" key="2">
    <source>
        <dbReference type="EMBL" id="CAG6651594.1"/>
    </source>
</evidence>
<evidence type="ECO:0000256" key="1">
    <source>
        <dbReference type="SAM" id="SignalP"/>
    </source>
</evidence>
<protein>
    <submittedName>
        <fullName evidence="2">Uncharacterized protein</fullName>
    </submittedName>
</protein>
<feature type="signal peptide" evidence="1">
    <location>
        <begin position="1"/>
        <end position="22"/>
    </location>
</feature>
<keyword evidence="1" id="KW-0732">Signal</keyword>